<feature type="region of interest" description="Disordered" evidence="5">
    <location>
        <begin position="2112"/>
        <end position="2163"/>
    </location>
</feature>
<dbReference type="InterPro" id="IPR036322">
    <property type="entry name" value="WD40_repeat_dom_sf"/>
</dbReference>
<reference evidence="8 9" key="1">
    <citation type="submission" date="2017-06" db="EMBL/GenBank/DDBJ databases">
        <title>A platform for efficient transgenesis in Macrostomum lignano, a flatworm model organism for stem cell research.</title>
        <authorList>
            <person name="Berezikov E."/>
        </authorList>
    </citation>
    <scope>NUCLEOTIDE SEQUENCE [LARGE SCALE GENOMIC DNA]</scope>
    <source>
        <strain evidence="8">DV1</strain>
        <tissue evidence="8">Whole organism</tissue>
    </source>
</reference>
<keyword evidence="3" id="KW-0256">Endoplasmic reticulum</keyword>
<dbReference type="GO" id="GO:0000149">
    <property type="term" value="F:SNARE binding"/>
    <property type="evidence" value="ECO:0007669"/>
    <property type="project" value="TreeGrafter"/>
</dbReference>
<name>A0A267H4M8_9PLAT</name>
<feature type="domain" description="Sec39" evidence="6">
    <location>
        <begin position="1234"/>
        <end position="1437"/>
    </location>
</feature>
<dbReference type="OrthoDB" id="19988at2759"/>
<evidence type="ECO:0000256" key="5">
    <source>
        <dbReference type="SAM" id="MobiDB-lite"/>
    </source>
</evidence>
<comment type="subcellular location">
    <subcellularLocation>
        <location evidence="1">Endoplasmic reticulum</location>
    </subcellularLocation>
</comment>
<feature type="non-terminal residue" evidence="8">
    <location>
        <position position="1"/>
    </location>
</feature>
<feature type="domain" description="Neuroblastoma-amplified sequence N-terminal" evidence="7">
    <location>
        <begin position="108"/>
        <end position="395"/>
    </location>
</feature>
<dbReference type="Gene3D" id="2.130.10.10">
    <property type="entry name" value="YVTN repeat-like/Quinoprotein amine dehydrogenase"/>
    <property type="match status" value="1"/>
</dbReference>
<dbReference type="GO" id="GO:0070939">
    <property type="term" value="C:Dsl1/NZR complex"/>
    <property type="evidence" value="ECO:0007669"/>
    <property type="project" value="TreeGrafter"/>
</dbReference>
<accession>A0A267H4M8</accession>
<feature type="region of interest" description="Disordered" evidence="5">
    <location>
        <begin position="1734"/>
        <end position="1768"/>
    </location>
</feature>
<dbReference type="InterPro" id="IPR015943">
    <property type="entry name" value="WD40/YVTN_repeat-like_dom_sf"/>
</dbReference>
<evidence type="ECO:0000256" key="3">
    <source>
        <dbReference type="ARBA" id="ARBA00022824"/>
    </source>
</evidence>
<evidence type="ECO:0000259" key="6">
    <source>
        <dbReference type="Pfam" id="PF08314"/>
    </source>
</evidence>
<keyword evidence="4" id="KW-0653">Protein transport</keyword>
<comment type="caution">
    <text evidence="8">The sequence shown here is derived from an EMBL/GenBank/DDBJ whole genome shotgun (WGS) entry which is preliminary data.</text>
</comment>
<evidence type="ECO:0000256" key="1">
    <source>
        <dbReference type="ARBA" id="ARBA00004240"/>
    </source>
</evidence>
<dbReference type="PANTHER" id="PTHR15922">
    <property type="entry name" value="NEUROBLASTOMA-AMPLIFIED SEQUENCE"/>
    <property type="match status" value="1"/>
</dbReference>
<evidence type="ECO:0000313" key="8">
    <source>
        <dbReference type="EMBL" id="PAA92489.1"/>
    </source>
</evidence>
<dbReference type="GO" id="GO:0015031">
    <property type="term" value="P:protein transport"/>
    <property type="evidence" value="ECO:0007669"/>
    <property type="project" value="UniProtKB-KW"/>
</dbReference>
<dbReference type="PANTHER" id="PTHR15922:SF2">
    <property type="entry name" value="NBAS SUBUNIT OF NRZ TETHERING COMPLEX"/>
    <property type="match status" value="1"/>
</dbReference>
<sequence length="2592" mass="282655">YMQTSRREELMPSSPVSPAAAAAAADSSSACASNDDDTLHYFRKLLKECRVDEDYDEYLADTGLGQQSPLRPVADSLSGQLMNKLWLSVSPQLVPPEIEEHRATRLPWIIAVSPNGRRLALLKRRQLELYSLKRGLDEALVVIATPPDQFCQWRLMSWSADSQCIAVANSNGGVLVFNIRGQKLCELAPEQVTDNPSGCPLAFLMLESGGGGDGGSTSGGVIVLFTVSISGMLKQFLLDLQQPPQQQQQQQQFPQTEPPQCLSAYNIRDRVAGQPVFCGCYDSVSGTLALGTCTMRHSPTLSAPLQHGIQLWRRISEFPFIKASLALEEDMIELGRSRRLLASVLLRNRSRTDCVTSMALSPDGFKLAASYAYGCVSVWTFPAGNLIATFSLAEQCLSSVRSPHLSRTRVLGVPRRLYPGKPGDRPSGVEWWSEAVLIIVRTNGSVSLLDAATCQSIMGSSPEWFEPYPAVTPPQAGQFLILECEVRKRRARRRRLTSGGQTDSADDRQADDAADYDDDDDDDDRDEEGRDGGLVGSASRAAYRAAHGLLWATGVGLKRLFTVDGGGGSGGDNGDFDSPSSSKRSRYTASRDYRIVCFKRTSPAELFQWKLDSDEYGEALLLARNYGLDTDLVYQRQWQMSLMTRSAIDDFLVRINKRHWVLHECLHRVPKDLDSARDLLEFGLRATDVDCFTAIGEGEDQGRLVLTDANIYAEMNYTGERLTAQEERDRLKRNEEEYRSNRLANLDWQKLRPEQRELMRTRRQLLAHLHRLDCYEQVLGGRHRAPERYTAEEFADFRRQTPLGLAVSYARLGNYDAVDHVISHYTDELLPHRLLILSNAAECDSPRQYEFLLPSAGRRLHDSDLLDWPRRVTSSALADWAWRDQAVLAVPASPPTDEAAAEMASLYAEAPESAAAANPLTSAQVAAWLADRARFIEAESLQVDNALCLLELGVERGFTGLEDLLEEVRLLANFVYGGGGSVGGGSSGGTDYLRLANLRDLTELERCQLLISRRESKEDFLSDVTNRLAPHLARLEARQKGLGRDLLRRLLLGLANEGQLGLVAAYVERPPASSYGNSSAAGFLADQALLADVALEAAYVDADSVDLVAAGRLADLVAQLTSSVAPAVVEKAKVLRQRVDACRLVASRRGVGTVSAARSPAALASLDAAKADLLLQQVARQEVQVWCSESVSAGKLDSNSSSGSLVDLQKVTSLLRDLDTLATGALAALVTAGRPIRLLLQCMLSAGQIGLIKSAIAHLELEPGRVPSRRPHVPYMDSVQLITSAAIDYFNSAASATDPTIALAKRCLAYLPATESAVRKELALIEALVALEDLAVPVLPVGLRGHADPAGLICKAIKRQGDLYKRLDDLLRVCDLLALPASASASVQLSAGEAALTAGDFKFASRLCLRLIDRTADPDGQGRLSSTCPDAWRICYALLTRWPDSRSGSAADRLRMARFCTVYCSPDMLEAACDLLEDVECLTAGTAGEEDEEATSFAAVDDPEDAQQASSLTAVVEGGIRGVFKSAATSKRLFDKTLSNLGVDLSKSNFIGLSSKHVTKGKVPNRSSLTTGIGQPDEFRVLQSLFYNSCSDNSADESDCSGGVEPFLQQVTATAADSTGVNQVALASLAAAEDHDDLLQQIRLLQRRLSRYPDDANRDTCQLELDQLLADLTVSRCQVSTLYAFSAAVSTRADVVATETAIRRYKPGPKLHTFALVAMAYKILLKRQERAGFKNRRSAAQDEPAKTAAKRLQQQKKKQTEAQSCQSVEQQNWQHRPLDLIGRQLRPGRIYAVAKSLLQLANTAAAEAEDTDNDSVLIDEFRKCESLLADCDLASRLSDTCPSVSLQRFASDADYRTDTVLGLAMTADAKQLDLARALAARYSISDWEVCATHLEHLFSESQSVVPLDSLRSSLEPLLPSLRSQPDEFQRLLLTIVYPTLDGTDLAKLMYFYSLLPGEAVCAAGRTADWHCKTLRKLHSAGTRGLDYRRLIVAGEDRQADAGADVLDKVLAPALTPQNVGTLAKLAPSVGLRPGAVYARWIGRLFWGDGEGEGEGEVNWLHRYEACSPNLTRLDPVDYLGFLRSVAFGARSESVPADARFLRRAVKFCKQQAQQQSSSSNQSQQASGKRKQQQQKERSASVEADSAEVAAAGPADSTNWPAAAETASSWLQHARSVRERLLPLLLQQSSSSSSSIAAAAAALGPDRSDAEQLIERLLTDQSVPLESTLAVAEVAKLTGADVSNLLRFAVRKRICEANEDADWIIGLSSLLDELREPLQSSLAAAINDAPVLAALKDCLGSGQTLSADRRLSVLDFLANYFELSGDRLLPLLAEHAVECLTRLLPDSCGITASQLLESESARCEKFVQLMQECRTLEQVSGMGDLLALWPPCSSEAQQQRVATNYLTPAWLAWLDACGRLGQAGRDLAVARAIQQQQQEQDEESSQQQLLLWPPEVYNRAYEICLVEDCRASRDWDSACTIARLSAGSLIDSFLTACESAEPAPALRSDTLLSLVDAGLAGKLPGSCLYPQFVSRLLADPSSKSSNRLAQTIEQLRTAGCQPEAAWLMMEQRGGGCHPGLRTWDNAAALLRML</sequence>
<protein>
    <recommendedName>
        <fullName evidence="10">Neuroblastoma-amplified sequence N-terminal domain-containing protein</fullName>
    </recommendedName>
</protein>
<organism evidence="8 9">
    <name type="scientific">Macrostomum lignano</name>
    <dbReference type="NCBI Taxonomy" id="282301"/>
    <lineage>
        <taxon>Eukaryota</taxon>
        <taxon>Metazoa</taxon>
        <taxon>Spiralia</taxon>
        <taxon>Lophotrochozoa</taxon>
        <taxon>Platyhelminthes</taxon>
        <taxon>Rhabditophora</taxon>
        <taxon>Macrostomorpha</taxon>
        <taxon>Macrostomida</taxon>
        <taxon>Macrostomidae</taxon>
        <taxon>Macrostomum</taxon>
    </lineage>
</organism>
<keyword evidence="2" id="KW-0813">Transport</keyword>
<dbReference type="SUPFAM" id="SSF50978">
    <property type="entry name" value="WD40 repeat-like"/>
    <property type="match status" value="1"/>
</dbReference>
<dbReference type="Pfam" id="PF15492">
    <property type="entry name" value="Nbas_N"/>
    <property type="match status" value="1"/>
</dbReference>
<feature type="compositionally biased region" description="Low complexity" evidence="5">
    <location>
        <begin position="2112"/>
        <end position="2126"/>
    </location>
</feature>
<evidence type="ECO:0000259" key="7">
    <source>
        <dbReference type="Pfam" id="PF15492"/>
    </source>
</evidence>
<dbReference type="Pfam" id="PF08314">
    <property type="entry name" value="Sec39"/>
    <property type="match status" value="1"/>
</dbReference>
<dbReference type="InterPro" id="IPR013244">
    <property type="entry name" value="Sec39_domain"/>
</dbReference>
<gene>
    <name evidence="8" type="ORF">BOX15_Mlig011711g6</name>
</gene>
<keyword evidence="9" id="KW-1185">Reference proteome</keyword>
<evidence type="ECO:0000313" key="9">
    <source>
        <dbReference type="Proteomes" id="UP000215902"/>
    </source>
</evidence>
<dbReference type="GO" id="GO:0006890">
    <property type="term" value="P:retrograde vesicle-mediated transport, Golgi to endoplasmic reticulum"/>
    <property type="evidence" value="ECO:0007669"/>
    <property type="project" value="InterPro"/>
</dbReference>
<feature type="region of interest" description="Disordered" evidence="5">
    <location>
        <begin position="492"/>
        <end position="534"/>
    </location>
</feature>
<dbReference type="STRING" id="282301.A0A267H4M8"/>
<feature type="compositionally biased region" description="Low complexity" evidence="5">
    <location>
        <begin position="2140"/>
        <end position="2156"/>
    </location>
</feature>
<dbReference type="InterPro" id="IPR029145">
    <property type="entry name" value="NBAS_N"/>
</dbReference>
<proteinExistence type="predicted"/>
<dbReference type="Proteomes" id="UP000215902">
    <property type="component" value="Unassembled WGS sequence"/>
</dbReference>
<evidence type="ECO:0000256" key="4">
    <source>
        <dbReference type="ARBA" id="ARBA00022927"/>
    </source>
</evidence>
<evidence type="ECO:0000256" key="2">
    <source>
        <dbReference type="ARBA" id="ARBA00022448"/>
    </source>
</evidence>
<evidence type="ECO:0008006" key="10">
    <source>
        <dbReference type="Google" id="ProtNLM"/>
    </source>
</evidence>
<dbReference type="EMBL" id="NIVC01000051">
    <property type="protein sequence ID" value="PAA92489.1"/>
    <property type="molecule type" value="Genomic_DNA"/>
</dbReference>
<feature type="compositionally biased region" description="Acidic residues" evidence="5">
    <location>
        <begin position="512"/>
        <end position="526"/>
    </location>
</feature>